<organism evidence="2 3">
    <name type="scientific">Mucilaginibacter ximonensis</name>
    <dbReference type="NCBI Taxonomy" id="538021"/>
    <lineage>
        <taxon>Bacteria</taxon>
        <taxon>Pseudomonadati</taxon>
        <taxon>Bacteroidota</taxon>
        <taxon>Sphingobacteriia</taxon>
        <taxon>Sphingobacteriales</taxon>
        <taxon>Sphingobacteriaceae</taxon>
        <taxon>Mucilaginibacter</taxon>
    </lineage>
</organism>
<feature type="domain" description="Glycosyltransferase 2-like" evidence="1">
    <location>
        <begin position="10"/>
        <end position="145"/>
    </location>
</feature>
<sequence length="307" mass="35529">MQNLAPIALFVYNRPDHMRRTIASLQKNVLAAESKLYIFCDGPKTDADKEKVEQVRALANEVSGFKSVKVIARRDNLGLANSIIMGVSQLVSEFGKIIVFEDDMITSPYTLEYFNESLDKYLADDRVMHIGAYMYPLEDKNLPETFFYRIATSWGWATWARAWKNFEPDIDVLMKQFDVEKRFNFSVEYTMNFWRQMEEFKAGRNNSWAIRWYASIFLKDGLSLNPAHSLVHNIGHDGTGVHSNIEHMYGVDIAQKPIKYFPAEIKENEQAHIAIRNFLKKRKGSLVQRGLRLFKQWRAKGAAKKAL</sequence>
<dbReference type="InterPro" id="IPR001173">
    <property type="entry name" value="Glyco_trans_2-like"/>
</dbReference>
<dbReference type="InterPro" id="IPR029044">
    <property type="entry name" value="Nucleotide-diphossugar_trans"/>
</dbReference>
<accession>A0ABW5YH67</accession>
<keyword evidence="2" id="KW-0328">Glycosyltransferase</keyword>
<dbReference type="GO" id="GO:0016757">
    <property type="term" value="F:glycosyltransferase activity"/>
    <property type="evidence" value="ECO:0007669"/>
    <property type="project" value="UniProtKB-KW"/>
</dbReference>
<keyword evidence="3" id="KW-1185">Reference proteome</keyword>
<keyword evidence="2" id="KW-0808">Transferase</keyword>
<evidence type="ECO:0000259" key="1">
    <source>
        <dbReference type="Pfam" id="PF00535"/>
    </source>
</evidence>
<dbReference type="Pfam" id="PF00535">
    <property type="entry name" value="Glycos_transf_2"/>
    <property type="match status" value="1"/>
</dbReference>
<dbReference type="RefSeq" id="WP_377189495.1">
    <property type="nucleotide sequence ID" value="NZ_JBHUPD010000004.1"/>
</dbReference>
<dbReference type="Proteomes" id="UP001597557">
    <property type="component" value="Unassembled WGS sequence"/>
</dbReference>
<dbReference type="EC" id="2.4.-.-" evidence="2"/>
<evidence type="ECO:0000313" key="3">
    <source>
        <dbReference type="Proteomes" id="UP001597557"/>
    </source>
</evidence>
<proteinExistence type="predicted"/>
<name>A0ABW5YH67_9SPHI</name>
<dbReference type="EMBL" id="JBHUPD010000004">
    <property type="protein sequence ID" value="MFD2874569.1"/>
    <property type="molecule type" value="Genomic_DNA"/>
</dbReference>
<dbReference type="SUPFAM" id="SSF53448">
    <property type="entry name" value="Nucleotide-diphospho-sugar transferases"/>
    <property type="match status" value="1"/>
</dbReference>
<evidence type="ECO:0000313" key="2">
    <source>
        <dbReference type="EMBL" id="MFD2874569.1"/>
    </source>
</evidence>
<gene>
    <name evidence="2" type="ORF">ACFS5N_18945</name>
</gene>
<protein>
    <submittedName>
        <fullName evidence="2">Glycosyltransferase</fullName>
        <ecNumber evidence="2">2.4.-.-</ecNumber>
    </submittedName>
</protein>
<comment type="caution">
    <text evidence="2">The sequence shown here is derived from an EMBL/GenBank/DDBJ whole genome shotgun (WGS) entry which is preliminary data.</text>
</comment>
<dbReference type="Gene3D" id="3.90.550.10">
    <property type="entry name" value="Spore Coat Polysaccharide Biosynthesis Protein SpsA, Chain A"/>
    <property type="match status" value="1"/>
</dbReference>
<reference evidence="3" key="1">
    <citation type="journal article" date="2019" name="Int. J. Syst. Evol. Microbiol.">
        <title>The Global Catalogue of Microorganisms (GCM) 10K type strain sequencing project: providing services to taxonomists for standard genome sequencing and annotation.</title>
        <authorList>
            <consortium name="The Broad Institute Genomics Platform"/>
            <consortium name="The Broad Institute Genome Sequencing Center for Infectious Disease"/>
            <person name="Wu L."/>
            <person name="Ma J."/>
        </authorList>
    </citation>
    <scope>NUCLEOTIDE SEQUENCE [LARGE SCALE GENOMIC DNA]</scope>
    <source>
        <strain evidence="3">KCTC 22437</strain>
    </source>
</reference>